<dbReference type="InterPro" id="IPR045518">
    <property type="entry name" value="2EXR"/>
</dbReference>
<comment type="caution">
    <text evidence="2">The sequence shown here is derived from an EMBL/GenBank/DDBJ whole genome shotgun (WGS) entry which is preliminary data.</text>
</comment>
<gene>
    <name evidence="2" type="ORF">FALBO_7192</name>
</gene>
<feature type="domain" description="2EXR" evidence="1">
    <location>
        <begin position="39"/>
        <end position="109"/>
    </location>
</feature>
<dbReference type="Pfam" id="PF20150">
    <property type="entry name" value="2EXR"/>
    <property type="match status" value="1"/>
</dbReference>
<dbReference type="OrthoDB" id="4969633at2759"/>
<evidence type="ECO:0000259" key="1">
    <source>
        <dbReference type="Pfam" id="PF20150"/>
    </source>
</evidence>
<dbReference type="AlphaFoldDB" id="A0A8H4PB35"/>
<sequence length="275" mass="30801">MAPGCLTDHAPASTVNIIKGSRQSIVDAQGAANENKLCFERFGRLPAEIQLMIWKVAFDDVDPAVVICTATNGRHSMSVKRRHSRGSRLPPVALACRQSRREWVRCARSYKSPDGLAEHVYVPRTVFLIPAATIVQGRSRGLGLSLTHVAIDITDCPDVLLIFEALARFPQLRTIIIIIPSGAIDETQVGMWQQELREVPRVVRRIGGLVDSPSCDGEWHEGTRVGWLLRNYLDGAQAKAFYRRQDGPVVKLLVDPARRHFATRAWEKPWSLFLY</sequence>
<dbReference type="EMBL" id="JAADYS010000953">
    <property type="protein sequence ID" value="KAF4465960.1"/>
    <property type="molecule type" value="Genomic_DNA"/>
</dbReference>
<proteinExistence type="predicted"/>
<evidence type="ECO:0000313" key="2">
    <source>
        <dbReference type="EMBL" id="KAF4465960.1"/>
    </source>
</evidence>
<reference evidence="2 3" key="1">
    <citation type="submission" date="2020-01" db="EMBL/GenBank/DDBJ databases">
        <title>Identification and distribution of gene clusters putatively required for synthesis of sphingolipid metabolism inhibitors in phylogenetically diverse species of the filamentous fungus Fusarium.</title>
        <authorList>
            <person name="Kim H.-S."/>
            <person name="Busman M."/>
            <person name="Brown D.W."/>
            <person name="Divon H."/>
            <person name="Uhlig S."/>
            <person name="Proctor R.H."/>
        </authorList>
    </citation>
    <scope>NUCLEOTIDE SEQUENCE [LARGE SCALE GENOMIC DNA]</scope>
    <source>
        <strain evidence="2 3">NRRL 20459</strain>
    </source>
</reference>
<evidence type="ECO:0000313" key="3">
    <source>
        <dbReference type="Proteomes" id="UP000554235"/>
    </source>
</evidence>
<name>A0A8H4PB35_9HYPO</name>
<protein>
    <recommendedName>
        <fullName evidence="1">2EXR domain-containing protein</fullName>
    </recommendedName>
</protein>
<organism evidence="2 3">
    <name type="scientific">Fusarium albosuccineum</name>
    <dbReference type="NCBI Taxonomy" id="1237068"/>
    <lineage>
        <taxon>Eukaryota</taxon>
        <taxon>Fungi</taxon>
        <taxon>Dikarya</taxon>
        <taxon>Ascomycota</taxon>
        <taxon>Pezizomycotina</taxon>
        <taxon>Sordariomycetes</taxon>
        <taxon>Hypocreomycetidae</taxon>
        <taxon>Hypocreales</taxon>
        <taxon>Nectriaceae</taxon>
        <taxon>Fusarium</taxon>
        <taxon>Fusarium decemcellulare species complex</taxon>
    </lineage>
</organism>
<keyword evidence="3" id="KW-1185">Reference proteome</keyword>
<dbReference type="Proteomes" id="UP000554235">
    <property type="component" value="Unassembled WGS sequence"/>
</dbReference>
<accession>A0A8H4PB35</accession>